<gene>
    <name evidence="2" type="ORF">UREG_07918</name>
</gene>
<evidence type="ECO:0000313" key="2">
    <source>
        <dbReference type="EMBL" id="EEP83053.1"/>
    </source>
</evidence>
<dbReference type="AlphaFoldDB" id="C4K0A4"/>
<protein>
    <submittedName>
        <fullName evidence="2">Uncharacterized protein</fullName>
    </submittedName>
</protein>
<dbReference type="HOGENOM" id="CLU_1817240_0_0_1"/>
<dbReference type="InParanoid" id="C4K0A4"/>
<dbReference type="EMBL" id="CH476620">
    <property type="protein sequence ID" value="EEP83053.1"/>
    <property type="molecule type" value="Genomic_DNA"/>
</dbReference>
<reference evidence="3" key="1">
    <citation type="journal article" date="2009" name="Genome Res.">
        <title>Comparative genomic analyses of the human fungal pathogens Coccidioides and their relatives.</title>
        <authorList>
            <person name="Sharpton T.J."/>
            <person name="Stajich J.E."/>
            <person name="Rounsley S.D."/>
            <person name="Gardner M.J."/>
            <person name="Wortman J.R."/>
            <person name="Jordar V.S."/>
            <person name="Maiti R."/>
            <person name="Kodira C.D."/>
            <person name="Neafsey D.E."/>
            <person name="Zeng Q."/>
            <person name="Hung C.-Y."/>
            <person name="McMahan C."/>
            <person name="Muszewska A."/>
            <person name="Grynberg M."/>
            <person name="Mandel M.A."/>
            <person name="Kellner E.M."/>
            <person name="Barker B.M."/>
            <person name="Galgiani J.N."/>
            <person name="Orbach M.J."/>
            <person name="Kirkland T.N."/>
            <person name="Cole G.T."/>
            <person name="Henn M.R."/>
            <person name="Birren B.W."/>
            <person name="Taylor J.W."/>
        </authorList>
    </citation>
    <scope>NUCLEOTIDE SEQUENCE [LARGE SCALE GENOMIC DNA]</scope>
    <source>
        <strain evidence="3">UAMH 1704</strain>
    </source>
</reference>
<organism evidence="2 3">
    <name type="scientific">Uncinocarpus reesii (strain UAMH 1704)</name>
    <dbReference type="NCBI Taxonomy" id="336963"/>
    <lineage>
        <taxon>Eukaryota</taxon>
        <taxon>Fungi</taxon>
        <taxon>Dikarya</taxon>
        <taxon>Ascomycota</taxon>
        <taxon>Pezizomycotina</taxon>
        <taxon>Eurotiomycetes</taxon>
        <taxon>Eurotiomycetidae</taxon>
        <taxon>Onygenales</taxon>
        <taxon>Onygenaceae</taxon>
        <taxon>Uncinocarpus</taxon>
    </lineage>
</organism>
<proteinExistence type="predicted"/>
<dbReference type="KEGG" id="ure:UREG_07918"/>
<name>C4K0A4_UNCRE</name>
<accession>C4K0A4</accession>
<dbReference type="VEuPathDB" id="FungiDB:UREG_07918"/>
<evidence type="ECO:0000256" key="1">
    <source>
        <dbReference type="SAM" id="Coils"/>
    </source>
</evidence>
<evidence type="ECO:0000313" key="3">
    <source>
        <dbReference type="Proteomes" id="UP000002058"/>
    </source>
</evidence>
<dbReference type="RefSeq" id="XP_002582231.1">
    <property type="nucleotide sequence ID" value="XM_002582185.1"/>
</dbReference>
<dbReference type="Proteomes" id="UP000002058">
    <property type="component" value="Unassembled WGS sequence"/>
</dbReference>
<feature type="coiled-coil region" evidence="1">
    <location>
        <begin position="64"/>
        <end position="126"/>
    </location>
</feature>
<keyword evidence="1" id="KW-0175">Coiled coil</keyword>
<keyword evidence="3" id="KW-1185">Reference proteome</keyword>
<sequence>MAEVSSVCPHASFTLDQLRNQLELCQKALSRLSVQEQNPNSVISDALKAVETAIALSKQSFAENNQVKQKLEASEALLDSEMKKNAILLEELRNSHESLTSVGRLVDVLEASLKKSERQIEQSVEKMEHLSGGGLGGTTAAS</sequence>
<dbReference type="GeneID" id="8441254"/>